<gene>
    <name evidence="1" type="ORF">L6452_06249</name>
</gene>
<protein>
    <submittedName>
        <fullName evidence="1">Uncharacterized protein</fullName>
    </submittedName>
</protein>
<keyword evidence="2" id="KW-1185">Reference proteome</keyword>
<evidence type="ECO:0000313" key="2">
    <source>
        <dbReference type="Proteomes" id="UP001055879"/>
    </source>
</evidence>
<organism evidence="1 2">
    <name type="scientific">Arctium lappa</name>
    <name type="common">Greater burdock</name>
    <name type="synonym">Lappa major</name>
    <dbReference type="NCBI Taxonomy" id="4217"/>
    <lineage>
        <taxon>Eukaryota</taxon>
        <taxon>Viridiplantae</taxon>
        <taxon>Streptophyta</taxon>
        <taxon>Embryophyta</taxon>
        <taxon>Tracheophyta</taxon>
        <taxon>Spermatophyta</taxon>
        <taxon>Magnoliopsida</taxon>
        <taxon>eudicotyledons</taxon>
        <taxon>Gunneridae</taxon>
        <taxon>Pentapetalae</taxon>
        <taxon>asterids</taxon>
        <taxon>campanulids</taxon>
        <taxon>Asterales</taxon>
        <taxon>Asteraceae</taxon>
        <taxon>Carduoideae</taxon>
        <taxon>Cardueae</taxon>
        <taxon>Arctiinae</taxon>
        <taxon>Arctium</taxon>
    </lineage>
</organism>
<accession>A0ACB9EI09</accession>
<comment type="caution">
    <text evidence="1">The sequence shown here is derived from an EMBL/GenBank/DDBJ whole genome shotgun (WGS) entry which is preliminary data.</text>
</comment>
<reference evidence="1 2" key="2">
    <citation type="journal article" date="2022" name="Mol. Ecol. Resour.">
        <title>The genomes of chicory, endive, great burdock and yacon provide insights into Asteraceae paleo-polyploidization history and plant inulin production.</title>
        <authorList>
            <person name="Fan W."/>
            <person name="Wang S."/>
            <person name="Wang H."/>
            <person name="Wang A."/>
            <person name="Jiang F."/>
            <person name="Liu H."/>
            <person name="Zhao H."/>
            <person name="Xu D."/>
            <person name="Zhang Y."/>
        </authorList>
    </citation>
    <scope>NUCLEOTIDE SEQUENCE [LARGE SCALE GENOMIC DNA]</scope>
    <source>
        <strain evidence="2">cv. Niubang</strain>
    </source>
</reference>
<dbReference type="Proteomes" id="UP001055879">
    <property type="component" value="Linkage Group LG02"/>
</dbReference>
<reference evidence="2" key="1">
    <citation type="journal article" date="2022" name="Mol. Ecol. Resour.">
        <title>The genomes of chicory, endive, great burdock and yacon provide insights into Asteraceae palaeo-polyploidization history and plant inulin production.</title>
        <authorList>
            <person name="Fan W."/>
            <person name="Wang S."/>
            <person name="Wang H."/>
            <person name="Wang A."/>
            <person name="Jiang F."/>
            <person name="Liu H."/>
            <person name="Zhao H."/>
            <person name="Xu D."/>
            <person name="Zhang Y."/>
        </authorList>
    </citation>
    <scope>NUCLEOTIDE SEQUENCE [LARGE SCALE GENOMIC DNA]</scope>
    <source>
        <strain evidence="2">cv. Niubang</strain>
    </source>
</reference>
<dbReference type="EMBL" id="CM042048">
    <property type="protein sequence ID" value="KAI3758678.1"/>
    <property type="molecule type" value="Genomic_DNA"/>
</dbReference>
<sequence>MNIGPSSGIDEALISIERSSVISNGQNSTAEGVYTLFEDSRDDRIVTGIDRDAHWPADVEDDRFISMGQTSLSYNNHHVSNKQDDKTFGARKSNVEVSQAT</sequence>
<name>A0ACB9EI09_ARCLA</name>
<proteinExistence type="predicted"/>
<evidence type="ECO:0000313" key="1">
    <source>
        <dbReference type="EMBL" id="KAI3758678.1"/>
    </source>
</evidence>